<dbReference type="STRING" id="59919.PMM1823"/>
<dbReference type="HOGENOM" id="CLU_3383277_0_0_3"/>
<dbReference type="EMBL" id="BX548174">
    <property type="protein sequence ID" value="CAP16327.1"/>
    <property type="molecule type" value="Genomic_DNA"/>
</dbReference>
<protein>
    <submittedName>
        <fullName evidence="1">Uncharacterized protein</fullName>
    </submittedName>
</protein>
<dbReference type="KEGG" id="pmm:PMM1823"/>
<organism evidence="1 2">
    <name type="scientific">Prochlorococcus marinus subsp. pastoris (strain CCMP1986 / NIES-2087 / MED4)</name>
    <dbReference type="NCBI Taxonomy" id="59919"/>
    <lineage>
        <taxon>Bacteria</taxon>
        <taxon>Bacillati</taxon>
        <taxon>Cyanobacteriota</taxon>
        <taxon>Cyanophyceae</taxon>
        <taxon>Synechococcales</taxon>
        <taxon>Prochlorococcaceae</taxon>
        <taxon>Prochlorococcus</taxon>
    </lineage>
</organism>
<sequence length="33" mass="3957">MEQSYVGDLIPSINSYKEIIDQYERGLKKRRIL</sequence>
<proteinExistence type="predicted"/>
<name>A8WI36_PROMP</name>
<gene>
    <name evidence="1" type="ordered locus">PMM1823</name>
</gene>
<evidence type="ECO:0000313" key="1">
    <source>
        <dbReference type="EMBL" id="CAP16327.1"/>
    </source>
</evidence>
<reference evidence="1 2" key="1">
    <citation type="journal article" date="2003" name="Nature">
        <title>Genome divergence in two Prochlorococcus ecotypes reflects oceanic niche differentiation.</title>
        <authorList>
            <person name="Rocap G."/>
            <person name="Larimer F.W."/>
            <person name="Lamerdin J.E."/>
            <person name="Malfatti S."/>
            <person name="Chain P."/>
            <person name="Ahlgren N.A."/>
            <person name="Arellano A."/>
            <person name="Coleman M."/>
            <person name="Hauser L."/>
            <person name="Hess W.R."/>
            <person name="Johnson Z.I."/>
            <person name="Land M.L."/>
            <person name="Lindell D."/>
            <person name="Post A.F."/>
            <person name="Regala W."/>
            <person name="Shah M."/>
            <person name="Shaw S.L."/>
            <person name="Steglich C."/>
            <person name="Sullivan M.B."/>
            <person name="Ting C.S."/>
            <person name="Tolonen A."/>
            <person name="Webb E.A."/>
            <person name="Zinser E.R."/>
            <person name="Chisholm S.W."/>
        </authorList>
    </citation>
    <scope>NUCLEOTIDE SEQUENCE [LARGE SCALE GENOMIC DNA]</scope>
    <source>
        <strain evidence="2">CCMP1986 / NIES-2087 / MED4</strain>
    </source>
</reference>
<evidence type="ECO:0000313" key="2">
    <source>
        <dbReference type="Proteomes" id="UP000001026"/>
    </source>
</evidence>
<dbReference type="Proteomes" id="UP000001026">
    <property type="component" value="Chromosome"/>
</dbReference>
<accession>A8WI36</accession>
<dbReference type="AlphaFoldDB" id="A8WI36"/>